<accession>A0A369TJH6</accession>
<protein>
    <submittedName>
        <fullName evidence="1">Uncharacterized protein</fullName>
    </submittedName>
</protein>
<dbReference type="AlphaFoldDB" id="A0A369TJH6"/>
<evidence type="ECO:0000313" key="1">
    <source>
        <dbReference type="EMBL" id="RDD65390.1"/>
    </source>
</evidence>
<dbReference type="Proteomes" id="UP000253977">
    <property type="component" value="Unassembled WGS sequence"/>
</dbReference>
<reference evidence="1 2" key="1">
    <citation type="submission" date="2018-07" db="EMBL/GenBank/DDBJ databases">
        <title>Thalassococcus profundi sp. nov., a marine bacterium isolated from deep seawater of Okinawa Trough.</title>
        <authorList>
            <person name="Yu M."/>
        </authorList>
    </citation>
    <scope>NUCLEOTIDE SEQUENCE [LARGE SCALE GENOMIC DNA]</scope>
    <source>
        <strain evidence="1 2">WRAS1</strain>
    </source>
</reference>
<keyword evidence="2" id="KW-1185">Reference proteome</keyword>
<evidence type="ECO:0000313" key="2">
    <source>
        <dbReference type="Proteomes" id="UP000253977"/>
    </source>
</evidence>
<comment type="caution">
    <text evidence="1">The sequence shown here is derived from an EMBL/GenBank/DDBJ whole genome shotgun (WGS) entry which is preliminary data.</text>
</comment>
<name>A0A369TJH6_9RHOB</name>
<sequence length="79" mass="8750">MAKSDDKLDVAIVLVNEGYLPLSFCHDLAFLDDRVTAQKNGFRPALHLFPLVGRIPQVSGHAAAFCTKNDHSTPKNRIF</sequence>
<proteinExistence type="predicted"/>
<organism evidence="1 2">
    <name type="scientific">Thalassococcus profundi</name>
    <dbReference type="NCBI Taxonomy" id="2282382"/>
    <lineage>
        <taxon>Bacteria</taxon>
        <taxon>Pseudomonadati</taxon>
        <taxon>Pseudomonadota</taxon>
        <taxon>Alphaproteobacteria</taxon>
        <taxon>Rhodobacterales</taxon>
        <taxon>Roseobacteraceae</taxon>
        <taxon>Thalassococcus</taxon>
    </lineage>
</organism>
<dbReference type="EMBL" id="QPMK01000012">
    <property type="protein sequence ID" value="RDD65390.1"/>
    <property type="molecule type" value="Genomic_DNA"/>
</dbReference>
<gene>
    <name evidence="1" type="ORF">DU478_14560</name>
</gene>